<comment type="caution">
    <text evidence="2">The sequence shown here is derived from an EMBL/GenBank/DDBJ whole genome shotgun (WGS) entry which is preliminary data.</text>
</comment>
<dbReference type="EMBL" id="LCRM01000024">
    <property type="protein sequence ID" value="KKW36527.1"/>
    <property type="molecule type" value="Genomic_DNA"/>
</dbReference>
<keyword evidence="2" id="KW-0240">DNA-directed RNA polymerase</keyword>
<protein>
    <submittedName>
        <fullName evidence="2">DNA-directed RNA polymerase subunit beta</fullName>
    </submittedName>
</protein>
<feature type="domain" description="RNA polymerase Rpb1" evidence="1">
    <location>
        <begin position="1"/>
        <end position="55"/>
    </location>
</feature>
<evidence type="ECO:0000259" key="1">
    <source>
        <dbReference type="Pfam" id="PF04998"/>
    </source>
</evidence>
<evidence type="ECO:0000313" key="3">
    <source>
        <dbReference type="Proteomes" id="UP000034290"/>
    </source>
</evidence>
<dbReference type="SUPFAM" id="SSF64484">
    <property type="entry name" value="beta and beta-prime subunits of DNA dependent RNA-polymerase"/>
    <property type="match status" value="1"/>
</dbReference>
<dbReference type="GO" id="GO:0003899">
    <property type="term" value="F:DNA-directed RNA polymerase activity"/>
    <property type="evidence" value="ECO:0007669"/>
    <property type="project" value="InterPro"/>
</dbReference>
<dbReference type="CDD" id="cd02655">
    <property type="entry name" value="RNAP_beta'_C"/>
    <property type="match status" value="1"/>
</dbReference>
<name>A0A0G2A6J6_9BACT</name>
<dbReference type="GO" id="GO:0003677">
    <property type="term" value="F:DNA binding"/>
    <property type="evidence" value="ECO:0007669"/>
    <property type="project" value="InterPro"/>
</dbReference>
<dbReference type="Gene3D" id="1.10.150.390">
    <property type="match status" value="1"/>
</dbReference>
<keyword evidence="2" id="KW-0804">Transcription</keyword>
<dbReference type="GO" id="GO:0000428">
    <property type="term" value="C:DNA-directed RNA polymerase complex"/>
    <property type="evidence" value="ECO:0007669"/>
    <property type="project" value="UniProtKB-KW"/>
</dbReference>
<gene>
    <name evidence="2" type="ORF">UY81_C0024G0006</name>
</gene>
<reference evidence="2 3" key="1">
    <citation type="journal article" date="2015" name="Nature">
        <title>rRNA introns, odd ribosomes, and small enigmatic genomes across a large radiation of phyla.</title>
        <authorList>
            <person name="Brown C.T."/>
            <person name="Hug L.A."/>
            <person name="Thomas B.C."/>
            <person name="Sharon I."/>
            <person name="Castelle C.J."/>
            <person name="Singh A."/>
            <person name="Wilkins M.J."/>
            <person name="Williams K.H."/>
            <person name="Banfield J.F."/>
        </authorList>
    </citation>
    <scope>NUCLEOTIDE SEQUENCE [LARGE SCALE GENOMIC DNA]</scope>
</reference>
<dbReference type="PATRIC" id="fig|1618650.3.peg.289"/>
<feature type="non-terminal residue" evidence="2">
    <location>
        <position position="1"/>
    </location>
</feature>
<sequence length="162" mass="17771">GLDRAQRYIIAEINKIYETQGASISRKHVEVIVRQMFSRRKIKVTGDTKFSIGNTVEESALNVENARVKAEGGEEAKGEQLVLGITDVALTKESFLSAASFQNTSRVLIEAAIQGSVDKLYGLKENVILGRLIPAGTGFHTNLVAKEPDEYDDLPPREIVQA</sequence>
<dbReference type="GO" id="GO:0006351">
    <property type="term" value="P:DNA-templated transcription"/>
    <property type="evidence" value="ECO:0007669"/>
    <property type="project" value="InterPro"/>
</dbReference>
<accession>A0A0G2A6J6</accession>
<dbReference type="PANTHER" id="PTHR48443:SF1">
    <property type="entry name" value="DNA-DIRECTED RNA POLYMERASE SUBUNIT BETA"/>
    <property type="match status" value="1"/>
</dbReference>
<dbReference type="AlphaFoldDB" id="A0A0G2A6J6"/>
<dbReference type="Proteomes" id="UP000034290">
    <property type="component" value="Unassembled WGS sequence"/>
</dbReference>
<organism evidence="2 3">
    <name type="scientific">Candidatus Giovannonibacteria bacterium GW2011_GWA2_53_7</name>
    <dbReference type="NCBI Taxonomy" id="1618650"/>
    <lineage>
        <taxon>Bacteria</taxon>
        <taxon>Candidatus Giovannoniibacteriota</taxon>
    </lineage>
</organism>
<proteinExistence type="predicted"/>
<dbReference type="Gene3D" id="1.10.1790.20">
    <property type="match status" value="1"/>
</dbReference>
<evidence type="ECO:0000313" key="2">
    <source>
        <dbReference type="EMBL" id="KKW36527.1"/>
    </source>
</evidence>
<dbReference type="InterPro" id="IPR007081">
    <property type="entry name" value="RNA_pol_Rpb1_5"/>
</dbReference>
<dbReference type="PANTHER" id="PTHR48443">
    <property type="entry name" value="DNA-DIRECTED RNA POLYMERASE SUBUNIT BETA"/>
    <property type="match status" value="1"/>
</dbReference>
<dbReference type="Pfam" id="PF04998">
    <property type="entry name" value="RNA_pol_Rpb1_5"/>
    <property type="match status" value="1"/>
</dbReference>